<comment type="caution">
    <text evidence="1">The sequence shown here is derived from an EMBL/GenBank/DDBJ whole genome shotgun (WGS) entry which is preliminary data.</text>
</comment>
<keyword evidence="2" id="KW-1185">Reference proteome</keyword>
<dbReference type="RefSeq" id="WP_165357973.1">
    <property type="nucleotide sequence ID" value="NZ_BAAANV010000033.1"/>
</dbReference>
<organism evidence="1 2">
    <name type="scientific">Dermacoccus barathri</name>
    <dbReference type="NCBI Taxonomy" id="322601"/>
    <lineage>
        <taxon>Bacteria</taxon>
        <taxon>Bacillati</taxon>
        <taxon>Actinomycetota</taxon>
        <taxon>Actinomycetes</taxon>
        <taxon>Micrococcales</taxon>
        <taxon>Dermacoccaceae</taxon>
        <taxon>Dermacoccus</taxon>
    </lineage>
</organism>
<name>A0ABN2BJ07_9MICO</name>
<sequence length="46" mass="4969">MYKVLLAAAAAATAIYANSEYQKQQLGKELWAKATDQPENTAPGKN</sequence>
<gene>
    <name evidence="1" type="ORF">GCM10009762_12740</name>
</gene>
<dbReference type="Proteomes" id="UP001501288">
    <property type="component" value="Unassembled WGS sequence"/>
</dbReference>
<reference evidence="1 2" key="1">
    <citation type="journal article" date="2019" name="Int. J. Syst. Evol. Microbiol.">
        <title>The Global Catalogue of Microorganisms (GCM) 10K type strain sequencing project: providing services to taxonomists for standard genome sequencing and annotation.</title>
        <authorList>
            <consortium name="The Broad Institute Genomics Platform"/>
            <consortium name="The Broad Institute Genome Sequencing Center for Infectious Disease"/>
            <person name="Wu L."/>
            <person name="Ma J."/>
        </authorList>
    </citation>
    <scope>NUCLEOTIDE SEQUENCE [LARGE SCALE GENOMIC DNA]</scope>
    <source>
        <strain evidence="1 2">JCM 14588</strain>
    </source>
</reference>
<protein>
    <submittedName>
        <fullName evidence="1">Uncharacterized protein</fullName>
    </submittedName>
</protein>
<evidence type="ECO:0000313" key="2">
    <source>
        <dbReference type="Proteomes" id="UP001501288"/>
    </source>
</evidence>
<accession>A0ABN2BJ07</accession>
<evidence type="ECO:0000313" key="1">
    <source>
        <dbReference type="EMBL" id="GAA1540628.1"/>
    </source>
</evidence>
<dbReference type="EMBL" id="BAAANV010000033">
    <property type="protein sequence ID" value="GAA1540628.1"/>
    <property type="molecule type" value="Genomic_DNA"/>
</dbReference>
<proteinExistence type="predicted"/>